<dbReference type="CDD" id="cd00009">
    <property type="entry name" value="AAA"/>
    <property type="match status" value="1"/>
</dbReference>
<dbReference type="InterPro" id="IPR002078">
    <property type="entry name" value="Sigma_54_int"/>
</dbReference>
<evidence type="ECO:0000259" key="5">
    <source>
        <dbReference type="PROSITE" id="PS50045"/>
    </source>
</evidence>
<dbReference type="GO" id="GO:0005524">
    <property type="term" value="F:ATP binding"/>
    <property type="evidence" value="ECO:0007669"/>
    <property type="project" value="UniProtKB-KW"/>
</dbReference>
<dbReference type="AlphaFoldDB" id="A0A4R1LAQ4"/>
<dbReference type="RefSeq" id="WP_165876610.1">
    <property type="nucleotide sequence ID" value="NZ_SMGK01000001.1"/>
</dbReference>
<dbReference type="Proteomes" id="UP000295210">
    <property type="component" value="Unassembled WGS sequence"/>
</dbReference>
<sequence length="348" mass="39381">MTPDQNPLAEFRHPQDLLIGQSSAIRKIWEQLASAAMTEVPVLITGESGTGKDLAARLLHEMSRRGRYNMVKVNCPAIPAQLFESELFGYDAGAFTGAKSGKPGKFEQANHGTLFLDEIGELDFALQSKLLRALQDFRIVRLGSVEERQVDVRLICGTNRNLEKEVANGTFRSDLFYRINVLKIEMPPLRDRAGDVPMLFEHFVALFSNQFGRRPEPISKSALKLLEAYHWPGNLRELENLAKRYVVLGGEDGILPSLRDPQEMNIFATQAIDLNTPLRIQTRKALQTLERRIILDVLRAHKWNRRKTARSLDISYRALLYKIKEAGLPPLRTVKPRNTTTLPDIGTE</sequence>
<dbReference type="InterPro" id="IPR025944">
    <property type="entry name" value="Sigma_54_int_dom_CS"/>
</dbReference>
<keyword evidence="3" id="KW-0805">Transcription regulation</keyword>
<evidence type="ECO:0000313" key="7">
    <source>
        <dbReference type="Proteomes" id="UP000295210"/>
    </source>
</evidence>
<proteinExistence type="predicted"/>
<reference evidence="6 7" key="1">
    <citation type="submission" date="2019-03" db="EMBL/GenBank/DDBJ databases">
        <title>Genomic Encyclopedia of Type Strains, Phase IV (KMG-IV): sequencing the most valuable type-strain genomes for metagenomic binning, comparative biology and taxonomic classification.</title>
        <authorList>
            <person name="Goeker M."/>
        </authorList>
    </citation>
    <scope>NUCLEOTIDE SEQUENCE [LARGE SCALE GENOMIC DNA]</scope>
    <source>
        <strain evidence="6 7">DSM 103428</strain>
    </source>
</reference>
<comment type="caution">
    <text evidence="6">The sequence shown here is derived from an EMBL/GenBank/DDBJ whole genome shotgun (WGS) entry which is preliminary data.</text>
</comment>
<accession>A0A4R1LAQ4</accession>
<feature type="domain" description="Sigma-54 factor interaction" evidence="5">
    <location>
        <begin position="18"/>
        <end position="247"/>
    </location>
</feature>
<keyword evidence="1" id="KW-0547">Nucleotide-binding</keyword>
<dbReference type="InterPro" id="IPR058031">
    <property type="entry name" value="AAA_lid_NorR"/>
</dbReference>
<dbReference type="Gene3D" id="1.10.10.60">
    <property type="entry name" value="Homeodomain-like"/>
    <property type="match status" value="1"/>
</dbReference>
<dbReference type="SMART" id="SM00382">
    <property type="entry name" value="AAA"/>
    <property type="match status" value="1"/>
</dbReference>
<organism evidence="6 7">
    <name type="scientific">Acidipila rosea</name>
    <dbReference type="NCBI Taxonomy" id="768535"/>
    <lineage>
        <taxon>Bacteria</taxon>
        <taxon>Pseudomonadati</taxon>
        <taxon>Acidobacteriota</taxon>
        <taxon>Terriglobia</taxon>
        <taxon>Terriglobales</taxon>
        <taxon>Acidobacteriaceae</taxon>
        <taxon>Acidipila</taxon>
    </lineage>
</organism>
<dbReference type="GO" id="GO:0043565">
    <property type="term" value="F:sequence-specific DNA binding"/>
    <property type="evidence" value="ECO:0007669"/>
    <property type="project" value="InterPro"/>
</dbReference>
<dbReference type="SUPFAM" id="SSF52540">
    <property type="entry name" value="P-loop containing nucleoside triphosphate hydrolases"/>
    <property type="match status" value="1"/>
</dbReference>
<dbReference type="SUPFAM" id="SSF46689">
    <property type="entry name" value="Homeodomain-like"/>
    <property type="match status" value="1"/>
</dbReference>
<dbReference type="PRINTS" id="PR01590">
    <property type="entry name" value="HTHFIS"/>
</dbReference>
<protein>
    <submittedName>
        <fullName evidence="6">Two-component system response regulator AtoC</fullName>
    </submittedName>
</protein>
<keyword evidence="2" id="KW-0067">ATP-binding</keyword>
<dbReference type="InterPro" id="IPR027417">
    <property type="entry name" value="P-loop_NTPase"/>
</dbReference>
<evidence type="ECO:0000256" key="4">
    <source>
        <dbReference type="ARBA" id="ARBA00023163"/>
    </source>
</evidence>
<dbReference type="Gene3D" id="3.40.50.300">
    <property type="entry name" value="P-loop containing nucleotide triphosphate hydrolases"/>
    <property type="match status" value="1"/>
</dbReference>
<evidence type="ECO:0000256" key="1">
    <source>
        <dbReference type="ARBA" id="ARBA00022741"/>
    </source>
</evidence>
<keyword evidence="7" id="KW-1185">Reference proteome</keyword>
<dbReference type="Pfam" id="PF02954">
    <property type="entry name" value="HTH_8"/>
    <property type="match status" value="1"/>
</dbReference>
<evidence type="ECO:0000313" key="6">
    <source>
        <dbReference type="EMBL" id="TCK75536.1"/>
    </source>
</evidence>
<dbReference type="Pfam" id="PF00158">
    <property type="entry name" value="Sigma54_activat"/>
    <property type="match status" value="1"/>
</dbReference>
<gene>
    <name evidence="6" type="ORF">C7378_0520</name>
</gene>
<dbReference type="EMBL" id="SMGK01000001">
    <property type="protein sequence ID" value="TCK75536.1"/>
    <property type="molecule type" value="Genomic_DNA"/>
</dbReference>
<dbReference type="Pfam" id="PF25601">
    <property type="entry name" value="AAA_lid_14"/>
    <property type="match status" value="1"/>
</dbReference>
<dbReference type="PROSITE" id="PS50045">
    <property type="entry name" value="SIGMA54_INTERACT_4"/>
    <property type="match status" value="1"/>
</dbReference>
<dbReference type="InterPro" id="IPR003593">
    <property type="entry name" value="AAA+_ATPase"/>
</dbReference>
<dbReference type="FunFam" id="3.40.50.300:FF:000006">
    <property type="entry name" value="DNA-binding transcriptional regulator NtrC"/>
    <property type="match status" value="1"/>
</dbReference>
<keyword evidence="4" id="KW-0804">Transcription</keyword>
<dbReference type="PROSITE" id="PS00688">
    <property type="entry name" value="SIGMA54_INTERACT_3"/>
    <property type="match status" value="1"/>
</dbReference>
<dbReference type="InterPro" id="IPR002197">
    <property type="entry name" value="HTH_Fis"/>
</dbReference>
<dbReference type="InterPro" id="IPR009057">
    <property type="entry name" value="Homeodomain-like_sf"/>
</dbReference>
<dbReference type="PANTHER" id="PTHR32071">
    <property type="entry name" value="TRANSCRIPTIONAL REGULATORY PROTEIN"/>
    <property type="match status" value="1"/>
</dbReference>
<dbReference type="Gene3D" id="1.10.8.60">
    <property type="match status" value="1"/>
</dbReference>
<name>A0A4R1LAQ4_9BACT</name>
<evidence type="ECO:0000256" key="2">
    <source>
        <dbReference type="ARBA" id="ARBA00022840"/>
    </source>
</evidence>
<dbReference type="GO" id="GO:0006355">
    <property type="term" value="P:regulation of DNA-templated transcription"/>
    <property type="evidence" value="ECO:0007669"/>
    <property type="project" value="InterPro"/>
</dbReference>
<evidence type="ECO:0000256" key="3">
    <source>
        <dbReference type="ARBA" id="ARBA00023015"/>
    </source>
</evidence>